<dbReference type="EMBL" id="SSTD01004767">
    <property type="protein sequence ID" value="TYK22905.1"/>
    <property type="molecule type" value="Genomic_DNA"/>
</dbReference>
<keyword evidence="1 8" id="KW-0489">Methyltransferase</keyword>
<evidence type="ECO:0000313" key="9">
    <source>
        <dbReference type="Proteomes" id="UP000321393"/>
    </source>
</evidence>
<feature type="domain" description="Hcy-binding" evidence="5">
    <location>
        <begin position="2"/>
        <end position="83"/>
    </location>
</feature>
<dbReference type="InterPro" id="IPR036589">
    <property type="entry name" value="HCY_dom_sf"/>
</dbReference>
<evidence type="ECO:0000256" key="4">
    <source>
        <dbReference type="ARBA" id="ARBA00022833"/>
    </source>
</evidence>
<dbReference type="GO" id="GO:0032259">
    <property type="term" value="P:methylation"/>
    <property type="evidence" value="ECO:0007669"/>
    <property type="project" value="UniProtKB-KW"/>
</dbReference>
<evidence type="ECO:0000259" key="5">
    <source>
        <dbReference type="Pfam" id="PF02574"/>
    </source>
</evidence>
<dbReference type="InterPro" id="IPR051486">
    <property type="entry name" value="Hcy_S-methyltransferase"/>
</dbReference>
<dbReference type="SUPFAM" id="SSF82282">
    <property type="entry name" value="Homocysteine S-methyltransferase"/>
    <property type="match status" value="1"/>
</dbReference>
<feature type="domain" description="DUF8040" evidence="6">
    <location>
        <begin position="127"/>
        <end position="172"/>
    </location>
</feature>
<dbReference type="Proteomes" id="UP000321393">
    <property type="component" value="Unassembled WGS sequence"/>
</dbReference>
<evidence type="ECO:0000313" key="8">
    <source>
        <dbReference type="EMBL" id="TYK22905.1"/>
    </source>
</evidence>
<dbReference type="InterPro" id="IPR003726">
    <property type="entry name" value="HCY_dom"/>
</dbReference>
<dbReference type="GO" id="GO:0009086">
    <property type="term" value="P:methionine biosynthetic process"/>
    <property type="evidence" value="ECO:0007669"/>
    <property type="project" value="TreeGrafter"/>
</dbReference>
<proteinExistence type="predicted"/>
<name>A0A5A7TLL6_CUCMM</name>
<evidence type="ECO:0000256" key="3">
    <source>
        <dbReference type="ARBA" id="ARBA00022723"/>
    </source>
</evidence>
<keyword evidence="3" id="KW-0479">Metal-binding</keyword>
<dbReference type="GO" id="GO:0046872">
    <property type="term" value="F:metal ion binding"/>
    <property type="evidence" value="ECO:0007669"/>
    <property type="project" value="UniProtKB-KW"/>
</dbReference>
<accession>A0A5A7TLL6</accession>
<dbReference type="GO" id="GO:0008898">
    <property type="term" value="F:S-adenosylmethionine-homocysteine S-methyltransferase activity"/>
    <property type="evidence" value="ECO:0007669"/>
    <property type="project" value="TreeGrafter"/>
</dbReference>
<keyword evidence="4" id="KW-0862">Zinc</keyword>
<sequence length="174" mass="19035">MLEAGADILVTSSYQGTIPGFISKGLSAEEGKLLLEKSVKLAIEARDSFWDSVKCILGHNYNRALVAASIGSYGVYLADDSEYRLALLLVVRILAHELEKIAFVDTGFNDGFKTVKRVSFCSSGHVSTCMDRRTFAILCHFLRTVAGLSSTKIVDVEEMVAMFLHVLAHDVKTA</sequence>
<dbReference type="Proteomes" id="UP000321947">
    <property type="component" value="Unassembled WGS sequence"/>
</dbReference>
<keyword evidence="2 8" id="KW-0808">Transferase</keyword>
<dbReference type="PANTHER" id="PTHR46015:SF7">
    <property type="entry name" value="HOMOCYSTEINE S-METHYLTRANSFERASE 1"/>
    <property type="match status" value="1"/>
</dbReference>
<dbReference type="STRING" id="1194695.A0A5A7TLL6"/>
<comment type="caution">
    <text evidence="7">The sequence shown here is derived from an EMBL/GenBank/DDBJ whole genome shotgun (WGS) entry which is preliminary data.</text>
</comment>
<reference evidence="9 10" key="1">
    <citation type="submission" date="2019-08" db="EMBL/GenBank/DDBJ databases">
        <title>Draft genome sequences of two oriental melons (Cucumis melo L. var makuwa).</title>
        <authorList>
            <person name="Kwon S.-Y."/>
        </authorList>
    </citation>
    <scope>NUCLEOTIDE SEQUENCE [LARGE SCALE GENOMIC DNA]</scope>
    <source>
        <strain evidence="10">cv. Chang Bougi</strain>
        <strain evidence="9">cv. SW 3</strain>
        <tissue evidence="7">Leaf</tissue>
    </source>
</reference>
<dbReference type="GO" id="GO:0033528">
    <property type="term" value="P:S-methylmethionine cycle"/>
    <property type="evidence" value="ECO:0007669"/>
    <property type="project" value="TreeGrafter"/>
</dbReference>
<evidence type="ECO:0000313" key="7">
    <source>
        <dbReference type="EMBL" id="KAA0042471.1"/>
    </source>
</evidence>
<dbReference type="Pfam" id="PF02574">
    <property type="entry name" value="S-methyl_trans"/>
    <property type="match status" value="1"/>
</dbReference>
<dbReference type="PANTHER" id="PTHR46015">
    <property type="entry name" value="ZGC:172121"/>
    <property type="match status" value="1"/>
</dbReference>
<protein>
    <submittedName>
        <fullName evidence="7">Homocysteine S-methyltransferase 1</fullName>
    </submittedName>
</protein>
<gene>
    <name evidence="8" type="ORF">E5676_scaffold334G00460</name>
    <name evidence="7" type="ORF">E6C27_scaffold246G00180</name>
</gene>
<dbReference type="Pfam" id="PF26138">
    <property type="entry name" value="DUF8040"/>
    <property type="match status" value="1"/>
</dbReference>
<dbReference type="AlphaFoldDB" id="A0A5A7TLL6"/>
<dbReference type="OrthoDB" id="261426at2759"/>
<organism evidence="7 9">
    <name type="scientific">Cucumis melo var. makuwa</name>
    <name type="common">Oriental melon</name>
    <dbReference type="NCBI Taxonomy" id="1194695"/>
    <lineage>
        <taxon>Eukaryota</taxon>
        <taxon>Viridiplantae</taxon>
        <taxon>Streptophyta</taxon>
        <taxon>Embryophyta</taxon>
        <taxon>Tracheophyta</taxon>
        <taxon>Spermatophyta</taxon>
        <taxon>Magnoliopsida</taxon>
        <taxon>eudicotyledons</taxon>
        <taxon>Gunneridae</taxon>
        <taxon>Pentapetalae</taxon>
        <taxon>rosids</taxon>
        <taxon>fabids</taxon>
        <taxon>Cucurbitales</taxon>
        <taxon>Cucurbitaceae</taxon>
        <taxon>Benincaseae</taxon>
        <taxon>Cucumis</taxon>
    </lineage>
</organism>
<dbReference type="EMBL" id="SSTE01015965">
    <property type="protein sequence ID" value="KAA0042471.1"/>
    <property type="molecule type" value="Genomic_DNA"/>
</dbReference>
<dbReference type="InterPro" id="IPR058353">
    <property type="entry name" value="DUF8040"/>
</dbReference>
<evidence type="ECO:0000313" key="10">
    <source>
        <dbReference type="Proteomes" id="UP000321947"/>
    </source>
</evidence>
<evidence type="ECO:0000259" key="6">
    <source>
        <dbReference type="Pfam" id="PF26138"/>
    </source>
</evidence>
<dbReference type="Gene3D" id="3.20.20.330">
    <property type="entry name" value="Homocysteine-binding-like domain"/>
    <property type="match status" value="1"/>
</dbReference>
<evidence type="ECO:0000256" key="1">
    <source>
        <dbReference type="ARBA" id="ARBA00022603"/>
    </source>
</evidence>
<evidence type="ECO:0000256" key="2">
    <source>
        <dbReference type="ARBA" id="ARBA00022679"/>
    </source>
</evidence>